<keyword evidence="5" id="KW-1185">Reference proteome</keyword>
<feature type="domain" description="Carboxylesterase type B" evidence="3">
    <location>
        <begin position="15"/>
        <end position="519"/>
    </location>
</feature>
<keyword evidence="2" id="KW-0732">Signal</keyword>
<dbReference type="OrthoDB" id="19653at2759"/>
<dbReference type="Pfam" id="PF00135">
    <property type="entry name" value="COesterase"/>
    <property type="match status" value="1"/>
</dbReference>
<dbReference type="RefSeq" id="XP_014257088.1">
    <property type="nucleotide sequence ID" value="XM_014401602.2"/>
</dbReference>
<dbReference type="Proteomes" id="UP000494040">
    <property type="component" value="Unassembled WGS sequence"/>
</dbReference>
<dbReference type="AlphaFoldDB" id="A0A8I6TJU6"/>
<evidence type="ECO:0000256" key="2">
    <source>
        <dbReference type="SAM" id="SignalP"/>
    </source>
</evidence>
<protein>
    <recommendedName>
        <fullName evidence="3">Carboxylesterase type B domain-containing protein</fullName>
    </recommendedName>
</protein>
<dbReference type="InterPro" id="IPR050309">
    <property type="entry name" value="Type-B_Carboxylest/Lipase"/>
</dbReference>
<sequence length="526" mass="60556">MVLLYFILFAGLIEARIVRTPLGDVIGSVQTSRAGRKYYSFMKIPYAKPPVGNLRFRNPEPRGAWYGLRDGRERPPFCSQLIIFSPRIPKYVMGEEDCLYLNIFSLSHKQGMKMSVMVYFVGDNFRFGMANEPGLGNYLIDEEVILVVVQHRLGALGFLSLEDDIIPGNFGLKDQALALDWIKQYIKYFGGNPNSITVFGDGSGGASAHFLAVSHMTKDIVKAVISQGGVANDIWALAKPGKAKETAEKALLMLGCSGASYKILSCLRDKNASEIMKTEYELIYWDMEPNVVFQPVVEKYKAGSFLYENPLNSNTSFPWLVGFTSDEGQYKIYSMESQRYDEFKPFLNNLDSFIKKMFYPANESQKLDETVRMIRQRYFPKINDKQKMLTGLKDFYGFLNYVVPTFQALRRHVGQSYLYVFDFRFTSSPHSASPRYGFKGAPHAEETVALFDWTDPLDMREEQKVSREVTKMWANFAKYQKPTIELTLQWPQFINEKYLLIRENITAEKFYRKSEIEFWMNLPIFN</sequence>
<name>A0A8I6TJU6_CIMLE</name>
<dbReference type="PANTHER" id="PTHR11559">
    <property type="entry name" value="CARBOXYLESTERASE"/>
    <property type="match status" value="1"/>
</dbReference>
<reference evidence="4" key="1">
    <citation type="submission" date="2022-01" db="UniProtKB">
        <authorList>
            <consortium name="EnsemblMetazoa"/>
        </authorList>
    </citation>
    <scope>IDENTIFICATION</scope>
</reference>
<evidence type="ECO:0000256" key="1">
    <source>
        <dbReference type="ARBA" id="ARBA00023180"/>
    </source>
</evidence>
<dbReference type="KEGG" id="clec:106670923"/>
<evidence type="ECO:0000259" key="3">
    <source>
        <dbReference type="Pfam" id="PF00135"/>
    </source>
</evidence>
<dbReference type="EnsemblMetazoa" id="XM_014401602.2">
    <property type="protein sequence ID" value="XP_014257088.1"/>
    <property type="gene ID" value="LOC106670923"/>
</dbReference>
<proteinExistence type="predicted"/>
<dbReference type="SUPFAM" id="SSF53474">
    <property type="entry name" value="alpha/beta-Hydrolases"/>
    <property type="match status" value="1"/>
</dbReference>
<dbReference type="Gene3D" id="3.40.50.1820">
    <property type="entry name" value="alpha/beta hydrolase"/>
    <property type="match status" value="1"/>
</dbReference>
<organism evidence="4 5">
    <name type="scientific">Cimex lectularius</name>
    <name type="common">Bed bug</name>
    <name type="synonym">Acanthia lectularia</name>
    <dbReference type="NCBI Taxonomy" id="79782"/>
    <lineage>
        <taxon>Eukaryota</taxon>
        <taxon>Metazoa</taxon>
        <taxon>Ecdysozoa</taxon>
        <taxon>Arthropoda</taxon>
        <taxon>Hexapoda</taxon>
        <taxon>Insecta</taxon>
        <taxon>Pterygota</taxon>
        <taxon>Neoptera</taxon>
        <taxon>Paraneoptera</taxon>
        <taxon>Hemiptera</taxon>
        <taxon>Heteroptera</taxon>
        <taxon>Panheteroptera</taxon>
        <taxon>Cimicomorpha</taxon>
        <taxon>Cimicidae</taxon>
        <taxon>Cimex</taxon>
    </lineage>
</organism>
<evidence type="ECO:0000313" key="5">
    <source>
        <dbReference type="Proteomes" id="UP000494040"/>
    </source>
</evidence>
<accession>A0A8I6TJU6</accession>
<feature type="signal peptide" evidence="2">
    <location>
        <begin position="1"/>
        <end position="15"/>
    </location>
</feature>
<dbReference type="GeneID" id="106670923"/>
<feature type="chain" id="PRO_5035236007" description="Carboxylesterase type B domain-containing protein" evidence="2">
    <location>
        <begin position="16"/>
        <end position="526"/>
    </location>
</feature>
<dbReference type="InterPro" id="IPR029058">
    <property type="entry name" value="AB_hydrolase_fold"/>
</dbReference>
<keyword evidence="1" id="KW-0325">Glycoprotein</keyword>
<evidence type="ECO:0000313" key="4">
    <source>
        <dbReference type="EnsemblMetazoa" id="XP_014257088.1"/>
    </source>
</evidence>
<dbReference type="InterPro" id="IPR002018">
    <property type="entry name" value="CarbesteraseB"/>
</dbReference>